<protein>
    <submittedName>
        <fullName evidence="1">Uncharacterized protein</fullName>
    </submittedName>
</protein>
<sequence length="81" mass="9512">MNEHKSRLKSFQLHQILCTENTKADCLAWINTDWRKLLLEYFHEGTLPAYKNEAARFKSRANRLTLQGGIIYKPNSSQPYL</sequence>
<comment type="caution">
    <text evidence="1">The sequence shown here is derived from an EMBL/GenBank/DDBJ whole genome shotgun (WGS) entry which is preliminary data.</text>
</comment>
<reference evidence="1" key="2">
    <citation type="journal article" date="2024" name="Plant">
        <title>Genomic evolution and insights into agronomic trait innovations of Sesamum species.</title>
        <authorList>
            <person name="Miao H."/>
            <person name="Wang L."/>
            <person name="Qu L."/>
            <person name="Liu H."/>
            <person name="Sun Y."/>
            <person name="Le M."/>
            <person name="Wang Q."/>
            <person name="Wei S."/>
            <person name="Zheng Y."/>
            <person name="Lin W."/>
            <person name="Duan Y."/>
            <person name="Cao H."/>
            <person name="Xiong S."/>
            <person name="Wang X."/>
            <person name="Wei L."/>
            <person name="Li C."/>
            <person name="Ma Q."/>
            <person name="Ju M."/>
            <person name="Zhao R."/>
            <person name="Li G."/>
            <person name="Mu C."/>
            <person name="Tian Q."/>
            <person name="Mei H."/>
            <person name="Zhang T."/>
            <person name="Gao T."/>
            <person name="Zhang H."/>
        </authorList>
    </citation>
    <scope>NUCLEOTIDE SEQUENCE</scope>
    <source>
        <strain evidence="1">KEN1</strain>
    </source>
</reference>
<organism evidence="1">
    <name type="scientific">Sesamum latifolium</name>
    <dbReference type="NCBI Taxonomy" id="2727402"/>
    <lineage>
        <taxon>Eukaryota</taxon>
        <taxon>Viridiplantae</taxon>
        <taxon>Streptophyta</taxon>
        <taxon>Embryophyta</taxon>
        <taxon>Tracheophyta</taxon>
        <taxon>Spermatophyta</taxon>
        <taxon>Magnoliopsida</taxon>
        <taxon>eudicotyledons</taxon>
        <taxon>Gunneridae</taxon>
        <taxon>Pentapetalae</taxon>
        <taxon>asterids</taxon>
        <taxon>lamiids</taxon>
        <taxon>Lamiales</taxon>
        <taxon>Pedaliaceae</taxon>
        <taxon>Sesamum</taxon>
    </lineage>
</organism>
<dbReference type="AlphaFoldDB" id="A0AAW2WV16"/>
<proteinExistence type="predicted"/>
<gene>
    <name evidence="1" type="ORF">Slati_2249000</name>
</gene>
<name>A0AAW2WV16_9LAMI</name>
<accession>A0AAW2WV16</accession>
<dbReference type="EMBL" id="JACGWN010000007">
    <property type="protein sequence ID" value="KAL0445263.1"/>
    <property type="molecule type" value="Genomic_DNA"/>
</dbReference>
<reference evidence="1" key="1">
    <citation type="submission" date="2020-06" db="EMBL/GenBank/DDBJ databases">
        <authorList>
            <person name="Li T."/>
            <person name="Hu X."/>
            <person name="Zhang T."/>
            <person name="Song X."/>
            <person name="Zhang H."/>
            <person name="Dai N."/>
            <person name="Sheng W."/>
            <person name="Hou X."/>
            <person name="Wei L."/>
        </authorList>
    </citation>
    <scope>NUCLEOTIDE SEQUENCE</scope>
    <source>
        <strain evidence="1">KEN1</strain>
        <tissue evidence="1">Leaf</tissue>
    </source>
</reference>
<evidence type="ECO:0000313" key="1">
    <source>
        <dbReference type="EMBL" id="KAL0445263.1"/>
    </source>
</evidence>